<evidence type="ECO:0000313" key="6">
    <source>
        <dbReference type="EMBL" id="SNS69484.1"/>
    </source>
</evidence>
<dbReference type="Proteomes" id="UP000198281">
    <property type="component" value="Unassembled WGS sequence"/>
</dbReference>
<feature type="region of interest" description="Disordered" evidence="4">
    <location>
        <begin position="52"/>
        <end position="79"/>
    </location>
</feature>
<dbReference type="Gene3D" id="2.160.20.10">
    <property type="entry name" value="Single-stranded right-handed beta-helix, Pectin lyase-like"/>
    <property type="match status" value="1"/>
</dbReference>
<dbReference type="RefSeq" id="WP_218821431.1">
    <property type="nucleotide sequence ID" value="NZ_FZOS01000012.1"/>
</dbReference>
<feature type="region of interest" description="Disordered" evidence="4">
    <location>
        <begin position="1448"/>
        <end position="1470"/>
    </location>
</feature>
<name>A0A239GN38_9SPHN</name>
<feature type="domain" description="Filamentous haemagglutinin FhaB/tRNA nuclease CdiA-like TPS" evidence="5">
    <location>
        <begin position="126"/>
        <end position="245"/>
    </location>
</feature>
<evidence type="ECO:0000256" key="2">
    <source>
        <dbReference type="ARBA" id="ARBA00022525"/>
    </source>
</evidence>
<dbReference type="Pfam" id="PF05860">
    <property type="entry name" value="TPS"/>
    <property type="match status" value="1"/>
</dbReference>
<sequence length="1470" mass="151380">MTAPTPTAPSSTAKTNPLRQRLLIGASIGAMLFTGVAEAQDRSGGGRVFSGRGGGDPTAAAARAAQDQATRANETNSATQRAITAFRRAAETRQAMNDAQAAARALARATHVTVPNGMGPGGLQVANGVELDPSLWVGANRPVQSEGENGRTNVSIEQTQQRAILNWDSFNVGRETDLSFNQGGADWVALNRVVGNSANPSQILGSIKAQGTVLILNQNGVIFGGASQVNVRNLIASSASISNEQFLNRGIYSPLSGSDYLAAFTNARGAVTVEAGAQIITNTPASVTSGGGYVLLMGTEVRNDGTIITPRGQTVLSAGDDFIIRRGYGTEENPYSTTRGNEVRGLINAGSTSGTVTNAGLIEAAQGDITLAGRTIRQDGVALATTSVNQRGTIHLLNSASDGQGSVTLGKDSLTVVLPELESDDTALNSQRDALIAQSNTANLNRHTTTGGGFDDRSLLADRLDQSRIEIVTGGNVTFEGGSQTMAQGGQVAVQAGAGRITVEDGARIDVSGVMGVALNMADNSIQVNIQGNELRDSPANRDSDNLKNQNVWIDVRDLILLPDGTGGYDGDRWYTPGGLLEVGGHLANMSHGIGEWAAVGGTITLSASEIVAQQGAVFDLSGGSLDYRSGYIRSTRVMGADGRMYDIRNAPAHLQIVAVGNAFIRRHDRWGDMYTEVYSDPLFSRGTSQRWEDGYTVGRDAGRLILSAPTVVFDGDIVSEVINGERQVNARANGVADGYKLGQHTVARGGALTVANVNAMGFDTPNSSRIVIGDIDAAGVETGEQIPAERQGSVLLDADRLTGYGLGEITLVTDGGIAIEGGLTLADGGELNLVSGNIAIGADVTIRSGTVTATNRATIDGVSGTGDAILLGDGNPAFRLGDGATIDLSGIWSNARIASGEPLALAHVDGGSLSVRMVEGSVRLEAGSTVDLSSGAALLDNGTLMGGRGGDLTLIANEDRSAVPGGVDIDRTGKELLLDGVIRAQGVVGGGTLTLQSPSPVLFGENALLESGVLGAGVELPADVILSEAITIVPGARLPVGMTTRLSSLPPGVPSQGHSSFEAVMAADDWTVPAEFSNGVYFDGGFAMPGDVIPAGSMVSLYTIPRGVVLPAAVFPDGIPVAPFDLALAAGDIAPIELVIPAGKVLARGTVFDQDILFGAASRFDASLLRSGFSQYDITSRAGLVVAPGTDLTVETPVLRARDAAFTAATGTRPQDILESWMPPQFLENPETGRLTPRAGASLSLHGASLEIGRDARIAVDPGHSVDLVSTRQMIVDGAIIAPGGDISLRSEPLPTETGNLSIWIGESATLDAAGRSWTARDARGLRYGIAQSGGSIRIGLPNYDRVAEDLLNASRAAVVIREGAVLDASGASATIDIGMGPLDAARTVQLAGNGGLIQIGSMVGIVNDGTMRAAAGGVGAAGGRLNLVLENQVLAPRAVRTLTVSQDRVASGMPSEARPGDRLSDGLL</sequence>
<feature type="non-terminal residue" evidence="6">
    <location>
        <position position="1470"/>
    </location>
</feature>
<gene>
    <name evidence="6" type="ORF">SAMN06295912_112114</name>
</gene>
<organism evidence="6 7">
    <name type="scientific">Edaphosphingomonas laterariae</name>
    <dbReference type="NCBI Taxonomy" id="861865"/>
    <lineage>
        <taxon>Bacteria</taxon>
        <taxon>Pseudomonadati</taxon>
        <taxon>Pseudomonadota</taxon>
        <taxon>Alphaproteobacteria</taxon>
        <taxon>Sphingomonadales</taxon>
        <taxon>Rhizorhabdaceae</taxon>
        <taxon>Edaphosphingomonas</taxon>
    </lineage>
</organism>
<evidence type="ECO:0000256" key="4">
    <source>
        <dbReference type="SAM" id="MobiDB-lite"/>
    </source>
</evidence>
<dbReference type="SMART" id="SM00912">
    <property type="entry name" value="Haemagg_act"/>
    <property type="match status" value="1"/>
</dbReference>
<keyword evidence="2" id="KW-0964">Secreted</keyword>
<dbReference type="InterPro" id="IPR008638">
    <property type="entry name" value="FhaB/CdiA-like_TPS"/>
</dbReference>
<accession>A0A239GN38</accession>
<proteinExistence type="predicted"/>
<dbReference type="InterPro" id="IPR011050">
    <property type="entry name" value="Pectin_lyase_fold/virulence"/>
</dbReference>
<dbReference type="GO" id="GO:0005576">
    <property type="term" value="C:extracellular region"/>
    <property type="evidence" value="ECO:0007669"/>
    <property type="project" value="UniProtKB-SubCell"/>
</dbReference>
<dbReference type="InterPro" id="IPR050909">
    <property type="entry name" value="Bact_Autotransporter_VF"/>
</dbReference>
<dbReference type="EMBL" id="FZOS01000012">
    <property type="protein sequence ID" value="SNS69484.1"/>
    <property type="molecule type" value="Genomic_DNA"/>
</dbReference>
<feature type="compositionally biased region" description="Low complexity" evidence="4">
    <location>
        <begin position="57"/>
        <end position="72"/>
    </location>
</feature>
<dbReference type="NCBIfam" id="TIGR01901">
    <property type="entry name" value="adhes_NPXG"/>
    <property type="match status" value="1"/>
</dbReference>
<dbReference type="InterPro" id="IPR012334">
    <property type="entry name" value="Pectin_lyas_fold"/>
</dbReference>
<dbReference type="SUPFAM" id="SSF51126">
    <property type="entry name" value="Pectin lyase-like"/>
    <property type="match status" value="1"/>
</dbReference>
<evidence type="ECO:0000256" key="3">
    <source>
        <dbReference type="ARBA" id="ARBA00022729"/>
    </source>
</evidence>
<dbReference type="PANTHER" id="PTHR12338">
    <property type="entry name" value="AUTOTRANSPORTER"/>
    <property type="match status" value="1"/>
</dbReference>
<protein>
    <submittedName>
        <fullName evidence="6">Filamentous hemagglutinin family N-terminal domain-containing protein</fullName>
    </submittedName>
</protein>
<keyword evidence="7" id="KW-1185">Reference proteome</keyword>
<evidence type="ECO:0000256" key="1">
    <source>
        <dbReference type="ARBA" id="ARBA00004613"/>
    </source>
</evidence>
<comment type="subcellular location">
    <subcellularLocation>
        <location evidence="1">Secreted</location>
    </subcellularLocation>
</comment>
<reference evidence="7" key="1">
    <citation type="submission" date="2017-06" db="EMBL/GenBank/DDBJ databases">
        <authorList>
            <person name="Varghese N."/>
            <person name="Submissions S."/>
        </authorList>
    </citation>
    <scope>NUCLEOTIDE SEQUENCE [LARGE SCALE GENOMIC DNA]</scope>
    <source>
        <strain evidence="7">LNB2</strain>
    </source>
</reference>
<evidence type="ECO:0000313" key="7">
    <source>
        <dbReference type="Proteomes" id="UP000198281"/>
    </source>
</evidence>
<evidence type="ECO:0000259" key="5">
    <source>
        <dbReference type="SMART" id="SM00912"/>
    </source>
</evidence>
<dbReference type="PANTHER" id="PTHR12338:SF8">
    <property type="entry name" value="HEME_HEMOPEXIN-BINDING PROTEIN"/>
    <property type="match status" value="1"/>
</dbReference>
<feature type="compositionally biased region" description="Basic and acidic residues" evidence="4">
    <location>
        <begin position="1460"/>
        <end position="1470"/>
    </location>
</feature>
<keyword evidence="3" id="KW-0732">Signal</keyword>